<feature type="transmembrane region" description="Helical" evidence="7">
    <location>
        <begin position="196"/>
        <end position="215"/>
    </location>
</feature>
<keyword evidence="3" id="KW-1003">Cell membrane</keyword>
<accession>A0ABM1VW63</accession>
<evidence type="ECO:0000256" key="2">
    <source>
        <dbReference type="ARBA" id="ARBA00022448"/>
    </source>
</evidence>
<keyword evidence="7" id="KW-0472">Membrane</keyword>
<keyword evidence="5" id="KW-0406">Ion transport</keyword>
<dbReference type="InterPro" id="IPR051163">
    <property type="entry name" value="Sodium:Solute_Symporter_SSF"/>
</dbReference>
<evidence type="ECO:0000256" key="1">
    <source>
        <dbReference type="ARBA" id="ARBA00004651"/>
    </source>
</evidence>
<feature type="transmembrane region" description="Helical" evidence="7">
    <location>
        <begin position="171"/>
        <end position="190"/>
    </location>
</feature>
<keyword evidence="2" id="KW-0813">Transport</keyword>
<reference evidence="9" key="1">
    <citation type="submission" date="2025-08" db="UniProtKB">
        <authorList>
            <consortium name="RefSeq"/>
        </authorList>
    </citation>
    <scope>IDENTIFICATION</scope>
</reference>
<sequence>MRLLAQRLMSPGSMVVGGFGEALALAREGGRASFDVITPDPRIRNTYWGMLIGGTCNWLVNVFSQSNLQRVCSLPSERDAKMMCYINVFLNIFYGTTVFFVGLIVYAGLAFLRCINSLAANTVEDLLRSPLISFSEATVTMITKLTAFLFGGLMVGLAYGMSSIPGPLTSMAITVSGSFGSPVLAIYIIGSCVPWANKYGALVGGGIALAVNVWISVGRQFYGRRQPILPSPPTDGCINFETLGYLPTGSGNYSFDGSLSNFTGNPYTSFQDILITANSSSQFNNTNINFSNTSSAADHFTFFVYDISYEWSAFIGTVVCIFFGLLISYATKSLVKCCPEPKYILPSLRKFWYLPESSLVPQEDSYDQFKCKTDDVY</sequence>
<protein>
    <submittedName>
        <fullName evidence="9">Sodium-coupled monocarboxylate transporter 1-like</fullName>
    </submittedName>
</protein>
<dbReference type="Gene3D" id="1.20.1730.10">
    <property type="entry name" value="Sodium/glucose cotransporter"/>
    <property type="match status" value="1"/>
</dbReference>
<feature type="transmembrane region" description="Helical" evidence="7">
    <location>
        <begin position="311"/>
        <end position="330"/>
    </location>
</feature>
<comment type="subcellular location">
    <subcellularLocation>
        <location evidence="1">Cell membrane</location>
        <topology evidence="1">Multi-pass membrane protein</topology>
    </subcellularLocation>
</comment>
<dbReference type="RefSeq" id="XP_035826655.1">
    <property type="nucleotide sequence ID" value="XM_035970762.1"/>
</dbReference>
<keyword evidence="8" id="KW-1185">Reference proteome</keyword>
<keyword evidence="7" id="KW-0812">Transmembrane</keyword>
<feature type="transmembrane region" description="Helical" evidence="7">
    <location>
        <begin position="132"/>
        <end position="159"/>
    </location>
</feature>
<organism evidence="8 9">
    <name type="scientific">Aplysia californica</name>
    <name type="common">California sea hare</name>
    <dbReference type="NCBI Taxonomy" id="6500"/>
    <lineage>
        <taxon>Eukaryota</taxon>
        <taxon>Metazoa</taxon>
        <taxon>Spiralia</taxon>
        <taxon>Lophotrochozoa</taxon>
        <taxon>Mollusca</taxon>
        <taxon>Gastropoda</taxon>
        <taxon>Heterobranchia</taxon>
        <taxon>Euthyneura</taxon>
        <taxon>Tectipleura</taxon>
        <taxon>Aplysiida</taxon>
        <taxon>Aplysioidea</taxon>
        <taxon>Aplysiidae</taxon>
        <taxon>Aplysia</taxon>
    </lineage>
</organism>
<gene>
    <name evidence="9" type="primary">LOC101855881</name>
</gene>
<proteinExistence type="predicted"/>
<evidence type="ECO:0000313" key="8">
    <source>
        <dbReference type="Proteomes" id="UP000694888"/>
    </source>
</evidence>
<keyword evidence="6" id="KW-0739">Sodium transport</keyword>
<evidence type="ECO:0000256" key="5">
    <source>
        <dbReference type="ARBA" id="ARBA00023065"/>
    </source>
</evidence>
<keyword evidence="4" id="KW-0915">Sodium</keyword>
<name>A0ABM1VW63_APLCA</name>
<evidence type="ECO:0000256" key="6">
    <source>
        <dbReference type="ARBA" id="ARBA00023201"/>
    </source>
</evidence>
<dbReference type="PANTHER" id="PTHR42985">
    <property type="entry name" value="SODIUM-COUPLED MONOCARBOXYLATE TRANSPORTER"/>
    <property type="match status" value="1"/>
</dbReference>
<dbReference type="Proteomes" id="UP000694888">
    <property type="component" value="Unplaced"/>
</dbReference>
<evidence type="ECO:0000313" key="9">
    <source>
        <dbReference type="RefSeq" id="XP_035826655.1"/>
    </source>
</evidence>
<dbReference type="GeneID" id="101855881"/>
<evidence type="ECO:0000256" key="4">
    <source>
        <dbReference type="ARBA" id="ARBA00023053"/>
    </source>
</evidence>
<evidence type="ECO:0000256" key="7">
    <source>
        <dbReference type="SAM" id="Phobius"/>
    </source>
</evidence>
<feature type="transmembrane region" description="Helical" evidence="7">
    <location>
        <begin position="88"/>
        <end position="112"/>
    </location>
</feature>
<keyword evidence="7" id="KW-1133">Transmembrane helix</keyword>
<dbReference type="InterPro" id="IPR038377">
    <property type="entry name" value="Na/Glc_symporter_sf"/>
</dbReference>
<dbReference type="PANTHER" id="PTHR42985:SF40">
    <property type="entry name" value="LD47995P-RELATED"/>
    <property type="match status" value="1"/>
</dbReference>
<evidence type="ECO:0000256" key="3">
    <source>
        <dbReference type="ARBA" id="ARBA00022475"/>
    </source>
</evidence>